<name>A0A5P1EI39_ASPOF</name>
<evidence type="ECO:0000256" key="7">
    <source>
        <dbReference type="ARBA" id="ARBA00022729"/>
    </source>
</evidence>
<comment type="function">
    <text evidence="1 10">Promotes plant cell differentiation, organogenesis and somatic embryogenesis as well as cell proliferation.</text>
</comment>
<evidence type="ECO:0000256" key="9">
    <source>
        <dbReference type="ARBA" id="ARBA00023030"/>
    </source>
</evidence>
<dbReference type="GO" id="GO:0008283">
    <property type="term" value="P:cell population proliferation"/>
    <property type="evidence" value="ECO:0007669"/>
    <property type="project" value="UniProtKB-UniRule"/>
</dbReference>
<protein>
    <recommendedName>
        <fullName evidence="10">Phytosulfokine</fullName>
    </recommendedName>
    <component>
        <recommendedName>
            <fullName evidence="10">Phytosulfokine-alpha</fullName>
            <shortName evidence="10">PSK-alpha</shortName>
            <shortName evidence="10">Phytosulfokine-a</shortName>
        </recommendedName>
    </component>
    <component>
        <recommendedName>
            <fullName evidence="10">Phytosulfokine-beta</fullName>
            <shortName evidence="10">PSK-beta</shortName>
            <shortName evidence="10">Phytosulfokine-b</shortName>
        </recommendedName>
    </component>
</protein>
<dbReference type="InterPro" id="IPR009438">
    <property type="entry name" value="Phytosulfokine"/>
</dbReference>
<comment type="subcellular location">
    <subcellularLocation>
        <location evidence="2 10">Secreted</location>
    </subcellularLocation>
</comment>
<dbReference type="GO" id="GO:0005576">
    <property type="term" value="C:extracellular region"/>
    <property type="evidence" value="ECO:0007669"/>
    <property type="project" value="UniProtKB-SubCell"/>
</dbReference>
<dbReference type="GO" id="GO:0008083">
    <property type="term" value="F:growth factor activity"/>
    <property type="evidence" value="ECO:0007669"/>
    <property type="project" value="UniProtKB-UniRule"/>
</dbReference>
<dbReference type="OMA" id="SCAGLEM"/>
<sequence length="73" mass="8183">MPKAISLLLIALLLSVSLSQAARPLKPVDAKSDHHEIVENVDEACEGVEEEDCLMRRTLNAHTDYIYTQDHKP</sequence>
<evidence type="ECO:0000256" key="4">
    <source>
        <dbReference type="ARBA" id="ARBA00022473"/>
    </source>
</evidence>
<dbReference type="Pfam" id="PF06404">
    <property type="entry name" value="PSK"/>
    <property type="match status" value="1"/>
</dbReference>
<keyword evidence="8 10" id="KW-0221">Differentiation</keyword>
<keyword evidence="6 10" id="KW-0765">Sulfation</keyword>
<dbReference type="GO" id="GO:0030154">
    <property type="term" value="P:cell differentiation"/>
    <property type="evidence" value="ECO:0007669"/>
    <property type="project" value="UniProtKB-UniRule"/>
</dbReference>
<evidence type="ECO:0000256" key="1">
    <source>
        <dbReference type="ARBA" id="ARBA00003158"/>
    </source>
</evidence>
<keyword evidence="12" id="KW-1185">Reference proteome</keyword>
<comment type="similarity">
    <text evidence="3 10">Belongs to the phytosulfokine family.</text>
</comment>
<keyword evidence="9 10" id="KW-0339">Growth factor</keyword>
<comment type="PTM">
    <text evidence="10">Sulfation is important for activity and for the binding to a putative membrane receptor.</text>
</comment>
<keyword evidence="4 10" id="KW-0217">Developmental protein</keyword>
<organism evidence="11 12">
    <name type="scientific">Asparagus officinalis</name>
    <name type="common">Garden asparagus</name>
    <dbReference type="NCBI Taxonomy" id="4686"/>
    <lineage>
        <taxon>Eukaryota</taxon>
        <taxon>Viridiplantae</taxon>
        <taxon>Streptophyta</taxon>
        <taxon>Embryophyta</taxon>
        <taxon>Tracheophyta</taxon>
        <taxon>Spermatophyta</taxon>
        <taxon>Magnoliopsida</taxon>
        <taxon>Liliopsida</taxon>
        <taxon>Asparagales</taxon>
        <taxon>Asparagaceae</taxon>
        <taxon>Asparagoideae</taxon>
        <taxon>Asparagus</taxon>
    </lineage>
</organism>
<dbReference type="PANTHER" id="PTHR33285">
    <property type="entry name" value="PHYTOSULFOKINES 3"/>
    <property type="match status" value="1"/>
</dbReference>
<dbReference type="EMBL" id="CM007387">
    <property type="protein sequence ID" value="ONK64847.1"/>
    <property type="molecule type" value="Genomic_DNA"/>
</dbReference>
<evidence type="ECO:0000313" key="12">
    <source>
        <dbReference type="Proteomes" id="UP000243459"/>
    </source>
</evidence>
<dbReference type="PANTHER" id="PTHR33285:SF55">
    <property type="entry name" value="PHYTOSULFOKINES 3"/>
    <property type="match status" value="1"/>
</dbReference>
<dbReference type="Proteomes" id="UP000243459">
    <property type="component" value="Chromosome 7"/>
</dbReference>
<evidence type="ECO:0000256" key="8">
    <source>
        <dbReference type="ARBA" id="ARBA00022782"/>
    </source>
</evidence>
<accession>A0A5P1EI39</accession>
<evidence type="ECO:0000256" key="2">
    <source>
        <dbReference type="ARBA" id="ARBA00004613"/>
    </source>
</evidence>
<evidence type="ECO:0000256" key="6">
    <source>
        <dbReference type="ARBA" id="ARBA00022641"/>
    </source>
</evidence>
<dbReference type="Gramene" id="ONK64847">
    <property type="protein sequence ID" value="ONK64847"/>
    <property type="gene ID" value="A4U43_C07F30600"/>
</dbReference>
<feature type="chain" id="PRO_5031605273" description="Phytosulfokine" evidence="10">
    <location>
        <begin position="22"/>
        <end position="73"/>
    </location>
</feature>
<dbReference type="AlphaFoldDB" id="A0A5P1EI39"/>
<evidence type="ECO:0000256" key="3">
    <source>
        <dbReference type="ARBA" id="ARBA00010781"/>
    </source>
</evidence>
<keyword evidence="7 10" id="KW-0732">Signal</keyword>
<evidence type="ECO:0000256" key="5">
    <source>
        <dbReference type="ARBA" id="ARBA00022525"/>
    </source>
</evidence>
<evidence type="ECO:0000313" key="11">
    <source>
        <dbReference type="EMBL" id="ONK64847.1"/>
    </source>
</evidence>
<evidence type="ECO:0000256" key="10">
    <source>
        <dbReference type="RuleBase" id="RU368031"/>
    </source>
</evidence>
<gene>
    <name evidence="11" type="ORF">A4U43_C07F30600</name>
</gene>
<keyword evidence="5 10" id="KW-0964">Secreted</keyword>
<comment type="PTM">
    <text evidence="10">PSK-alpha is produced by endopeptidase digestion. PSK-beta is produced from PSK-alpha by exopeptidase digestion.</text>
</comment>
<reference evidence="12" key="1">
    <citation type="journal article" date="2017" name="Nat. Commun.">
        <title>The asparagus genome sheds light on the origin and evolution of a young Y chromosome.</title>
        <authorList>
            <person name="Harkess A."/>
            <person name="Zhou J."/>
            <person name="Xu C."/>
            <person name="Bowers J.E."/>
            <person name="Van der Hulst R."/>
            <person name="Ayyampalayam S."/>
            <person name="Mercati F."/>
            <person name="Riccardi P."/>
            <person name="McKain M.R."/>
            <person name="Kakrana A."/>
            <person name="Tang H."/>
            <person name="Ray J."/>
            <person name="Groenendijk J."/>
            <person name="Arikit S."/>
            <person name="Mathioni S.M."/>
            <person name="Nakano M."/>
            <person name="Shan H."/>
            <person name="Telgmann-Rauber A."/>
            <person name="Kanno A."/>
            <person name="Yue Z."/>
            <person name="Chen H."/>
            <person name="Li W."/>
            <person name="Chen Y."/>
            <person name="Xu X."/>
            <person name="Zhang Y."/>
            <person name="Luo S."/>
            <person name="Chen H."/>
            <person name="Gao J."/>
            <person name="Mao Z."/>
            <person name="Pires J.C."/>
            <person name="Luo M."/>
            <person name="Kudrna D."/>
            <person name="Wing R.A."/>
            <person name="Meyers B.C."/>
            <person name="Yi K."/>
            <person name="Kong H."/>
            <person name="Lavrijsen P."/>
            <person name="Sunseri F."/>
            <person name="Falavigna A."/>
            <person name="Ye Y."/>
            <person name="Leebens-Mack J.H."/>
            <person name="Chen G."/>
        </authorList>
    </citation>
    <scope>NUCLEOTIDE SEQUENCE [LARGE SCALE GENOMIC DNA]</scope>
    <source>
        <strain evidence="12">cv. DH0086</strain>
    </source>
</reference>
<feature type="signal peptide" evidence="10">
    <location>
        <begin position="1"/>
        <end position="21"/>
    </location>
</feature>
<proteinExistence type="inferred from homology"/>